<dbReference type="EMBL" id="CAFZ01000081">
    <property type="protein sequence ID" value="CCA70394.1"/>
    <property type="molecule type" value="Genomic_DNA"/>
</dbReference>
<dbReference type="Proteomes" id="UP000007148">
    <property type="component" value="Unassembled WGS sequence"/>
</dbReference>
<dbReference type="HOGENOM" id="CLU_1732189_0_0_1"/>
<gene>
    <name evidence="1" type="ORF">PIIN_04333</name>
</gene>
<protein>
    <submittedName>
        <fullName evidence="1">Uncharacterized protein</fullName>
    </submittedName>
</protein>
<reference evidence="1 2" key="1">
    <citation type="journal article" date="2011" name="PLoS Pathog.">
        <title>Endophytic Life Strategies Decoded by Genome and Transcriptome Analyses of the Mutualistic Root Symbiont Piriformospora indica.</title>
        <authorList>
            <person name="Zuccaro A."/>
            <person name="Lahrmann U."/>
            <person name="Guldener U."/>
            <person name="Langen G."/>
            <person name="Pfiffi S."/>
            <person name="Biedenkopf D."/>
            <person name="Wong P."/>
            <person name="Samans B."/>
            <person name="Grimm C."/>
            <person name="Basiewicz M."/>
            <person name="Murat C."/>
            <person name="Martin F."/>
            <person name="Kogel K.H."/>
        </authorList>
    </citation>
    <scope>NUCLEOTIDE SEQUENCE [LARGE SCALE GENOMIC DNA]</scope>
    <source>
        <strain evidence="1 2">DSM 11827</strain>
    </source>
</reference>
<dbReference type="AlphaFoldDB" id="G4TGF5"/>
<proteinExistence type="predicted"/>
<organism evidence="1 2">
    <name type="scientific">Serendipita indica (strain DSM 11827)</name>
    <name type="common">Root endophyte fungus</name>
    <name type="synonym">Piriformospora indica</name>
    <dbReference type="NCBI Taxonomy" id="1109443"/>
    <lineage>
        <taxon>Eukaryota</taxon>
        <taxon>Fungi</taxon>
        <taxon>Dikarya</taxon>
        <taxon>Basidiomycota</taxon>
        <taxon>Agaricomycotina</taxon>
        <taxon>Agaricomycetes</taxon>
        <taxon>Sebacinales</taxon>
        <taxon>Serendipitaceae</taxon>
        <taxon>Serendipita</taxon>
    </lineage>
</organism>
<evidence type="ECO:0000313" key="2">
    <source>
        <dbReference type="Proteomes" id="UP000007148"/>
    </source>
</evidence>
<name>G4TGF5_SERID</name>
<accession>G4TGF5</accession>
<comment type="caution">
    <text evidence="1">The sequence shown here is derived from an EMBL/GenBank/DDBJ whole genome shotgun (WGS) entry which is preliminary data.</text>
</comment>
<keyword evidence="2" id="KW-1185">Reference proteome</keyword>
<evidence type="ECO:0000313" key="1">
    <source>
        <dbReference type="EMBL" id="CCA70394.1"/>
    </source>
</evidence>
<dbReference type="InParanoid" id="G4TGF5"/>
<sequence length="151" mass="16456">MSGAAGADLLEQASRLERLVTPNLVKLRIRLSSTRDLSRLLDASGIPLAKLRDLTLYSYSFDQQLDKAGLRRLLLATSNLQELTFTRPSTAISVLTLLLEMDHLHQTAPGLCFGCGTDAALLGIGEAKRTAIVRFLEIAKEKYENGGSTLL</sequence>